<dbReference type="WBParaSite" id="GPUH_0000317101-mRNA-1">
    <property type="protein sequence ID" value="GPUH_0000317101-mRNA-1"/>
    <property type="gene ID" value="GPUH_0000317101"/>
</dbReference>
<evidence type="ECO:0000313" key="2">
    <source>
        <dbReference type="Proteomes" id="UP000271098"/>
    </source>
</evidence>
<name>A0A183D375_9BILA</name>
<proteinExistence type="predicted"/>
<protein>
    <submittedName>
        <fullName evidence="3">Myotubularin phosphatase domain-containing protein</fullName>
    </submittedName>
</protein>
<sequence>MRCPWRLLGVVDDNDQRKLSRSLREQKTVVEYGLLTTANGFCESFSVRSLVCSQMVDTSKYIAPGGAA</sequence>
<accession>A0A183D375</accession>
<dbReference type="EMBL" id="UYRT01005235">
    <property type="protein sequence ID" value="VDK38272.1"/>
    <property type="molecule type" value="Genomic_DNA"/>
</dbReference>
<reference evidence="3" key="1">
    <citation type="submission" date="2016-06" db="UniProtKB">
        <authorList>
            <consortium name="WormBaseParasite"/>
        </authorList>
    </citation>
    <scope>IDENTIFICATION</scope>
</reference>
<reference evidence="1 2" key="2">
    <citation type="submission" date="2018-11" db="EMBL/GenBank/DDBJ databases">
        <authorList>
            <consortium name="Pathogen Informatics"/>
        </authorList>
    </citation>
    <scope>NUCLEOTIDE SEQUENCE [LARGE SCALE GENOMIC DNA]</scope>
</reference>
<gene>
    <name evidence="1" type="ORF">GPUH_LOCUS3166</name>
</gene>
<dbReference type="AlphaFoldDB" id="A0A183D375"/>
<organism evidence="3">
    <name type="scientific">Gongylonema pulchrum</name>
    <dbReference type="NCBI Taxonomy" id="637853"/>
    <lineage>
        <taxon>Eukaryota</taxon>
        <taxon>Metazoa</taxon>
        <taxon>Ecdysozoa</taxon>
        <taxon>Nematoda</taxon>
        <taxon>Chromadorea</taxon>
        <taxon>Rhabditida</taxon>
        <taxon>Spirurina</taxon>
        <taxon>Spiruromorpha</taxon>
        <taxon>Spiruroidea</taxon>
        <taxon>Gongylonematidae</taxon>
        <taxon>Gongylonema</taxon>
    </lineage>
</organism>
<evidence type="ECO:0000313" key="1">
    <source>
        <dbReference type="EMBL" id="VDK38272.1"/>
    </source>
</evidence>
<keyword evidence="2" id="KW-1185">Reference proteome</keyword>
<dbReference type="Proteomes" id="UP000271098">
    <property type="component" value="Unassembled WGS sequence"/>
</dbReference>
<evidence type="ECO:0000313" key="3">
    <source>
        <dbReference type="WBParaSite" id="GPUH_0000317101-mRNA-1"/>
    </source>
</evidence>